<keyword evidence="1" id="KW-0812">Transmembrane</keyword>
<dbReference type="Proteomes" id="UP001623660">
    <property type="component" value="Unassembled WGS sequence"/>
</dbReference>
<evidence type="ECO:0008006" key="4">
    <source>
        <dbReference type="Google" id="ProtNLM"/>
    </source>
</evidence>
<name>A0ABW8SP31_9CLOT</name>
<accession>A0ABW8SP31</accession>
<evidence type="ECO:0000256" key="1">
    <source>
        <dbReference type="SAM" id="Phobius"/>
    </source>
</evidence>
<keyword evidence="3" id="KW-1185">Reference proteome</keyword>
<gene>
    <name evidence="2" type="ORF">ACJDU8_19980</name>
</gene>
<dbReference type="RefSeq" id="WP_406793932.1">
    <property type="nucleotide sequence ID" value="NZ_JBJHZX010000038.1"/>
</dbReference>
<comment type="caution">
    <text evidence="2">The sequence shown here is derived from an EMBL/GenBank/DDBJ whole genome shotgun (WGS) entry which is preliminary data.</text>
</comment>
<keyword evidence="1" id="KW-0472">Membrane</keyword>
<keyword evidence="1" id="KW-1133">Transmembrane helix</keyword>
<dbReference type="EMBL" id="JBJHZX010000038">
    <property type="protein sequence ID" value="MFL0197827.1"/>
    <property type="molecule type" value="Genomic_DNA"/>
</dbReference>
<protein>
    <recommendedName>
        <fullName evidence="4">PDGLE domain-containing protein</fullName>
    </recommendedName>
</protein>
<feature type="transmembrane region" description="Helical" evidence="1">
    <location>
        <begin position="7"/>
        <end position="25"/>
    </location>
</feature>
<evidence type="ECO:0000313" key="2">
    <source>
        <dbReference type="EMBL" id="MFL0197827.1"/>
    </source>
</evidence>
<reference evidence="2 3" key="1">
    <citation type="submission" date="2024-11" db="EMBL/GenBank/DDBJ databases">
        <authorList>
            <person name="Heng Y.C."/>
            <person name="Lim A.C.H."/>
            <person name="Lee J.K.Y."/>
            <person name="Kittelmann S."/>
        </authorList>
    </citation>
    <scope>NUCLEOTIDE SEQUENCE [LARGE SCALE GENOMIC DNA]</scope>
    <source>
        <strain evidence="2 3">WILCCON 0269</strain>
    </source>
</reference>
<organism evidence="2 3">
    <name type="scientific">Candidatus Clostridium eludens</name>
    <dbReference type="NCBI Taxonomy" id="3381663"/>
    <lineage>
        <taxon>Bacteria</taxon>
        <taxon>Bacillati</taxon>
        <taxon>Bacillota</taxon>
        <taxon>Clostridia</taxon>
        <taxon>Eubacteriales</taxon>
        <taxon>Clostridiaceae</taxon>
        <taxon>Clostridium</taxon>
    </lineage>
</organism>
<proteinExistence type="predicted"/>
<sequence>MRKKIGILVIVLGIISGIVFFHSGLQLKGTANNSKVVDSQIGTSLDKVYYQEFGEMNKGLGIFADACGLAIITISIGIGTKLIVNKKSVDDLKNTDNLKTENV</sequence>
<evidence type="ECO:0000313" key="3">
    <source>
        <dbReference type="Proteomes" id="UP001623660"/>
    </source>
</evidence>
<feature type="transmembrane region" description="Helical" evidence="1">
    <location>
        <begin position="62"/>
        <end position="84"/>
    </location>
</feature>